<reference evidence="1" key="1">
    <citation type="submission" date="2018-06" db="EMBL/GenBank/DDBJ databases">
        <authorList>
            <consortium name="Pathogen Informatics"/>
            <person name="Doyle S."/>
        </authorList>
    </citation>
    <scope>NUCLEOTIDE SEQUENCE [LARGE SCALE GENOMIC DNA]</scope>
    <source>
        <strain evidence="1">NCTC11421</strain>
    </source>
</reference>
<name>A0A378W043_NEIGO</name>
<sequence length="62" mass="7111">MLRKFILDSKGNLLGIPYSLFWEENVMGVFDILPSGLVCLFEYDFCGRDGMRQRLKESGSAF</sequence>
<gene>
    <name evidence="1" type="ORF">NCTC11421_02385</name>
</gene>
<dbReference type="AlphaFoldDB" id="A0A378W043"/>
<proteinExistence type="predicted"/>
<accession>A0A378W043</accession>
<dbReference type="EMBL" id="UGRI01000001">
    <property type="protein sequence ID" value="SUA24388.1"/>
    <property type="molecule type" value="Genomic_DNA"/>
</dbReference>
<protein>
    <submittedName>
        <fullName evidence="1">Uncharacterized protein</fullName>
    </submittedName>
</protein>
<evidence type="ECO:0000313" key="1">
    <source>
        <dbReference type="EMBL" id="SUA24388.1"/>
    </source>
</evidence>
<organism evidence="1">
    <name type="scientific">Neisseria gonorrhoeae</name>
    <dbReference type="NCBI Taxonomy" id="485"/>
    <lineage>
        <taxon>Bacteria</taxon>
        <taxon>Pseudomonadati</taxon>
        <taxon>Pseudomonadota</taxon>
        <taxon>Betaproteobacteria</taxon>
        <taxon>Neisseriales</taxon>
        <taxon>Neisseriaceae</taxon>
        <taxon>Neisseria</taxon>
    </lineage>
</organism>